<evidence type="ECO:0000313" key="1">
    <source>
        <dbReference type="EMBL" id="GMF66217.1"/>
    </source>
</evidence>
<accession>A0A9W7D8L2</accession>
<dbReference type="EMBL" id="BSXW01012571">
    <property type="protein sequence ID" value="GMF66217.1"/>
    <property type="molecule type" value="Genomic_DNA"/>
</dbReference>
<proteinExistence type="predicted"/>
<evidence type="ECO:0000313" key="2">
    <source>
        <dbReference type="Proteomes" id="UP001165083"/>
    </source>
</evidence>
<protein>
    <submittedName>
        <fullName evidence="1">Unnamed protein product</fullName>
    </submittedName>
</protein>
<dbReference type="Proteomes" id="UP001165083">
    <property type="component" value="Unassembled WGS sequence"/>
</dbReference>
<sequence length="140" mass="15474">MADGTTIIVNWIVHLKVKLRTIAGFVHIAKPVECLIIPGDSGEFLLGNDLLLSLDIDVDRKFDMLAVPFGADTDGDEFDEADEPTVDGAKVQDSEVRAAVLELVDKANREGFPGEWKEELVRVAMRFDLWRIRLGADPPA</sequence>
<keyword evidence="2" id="KW-1185">Reference proteome</keyword>
<organism evidence="1 2">
    <name type="scientific">Phytophthora lilii</name>
    <dbReference type="NCBI Taxonomy" id="2077276"/>
    <lineage>
        <taxon>Eukaryota</taxon>
        <taxon>Sar</taxon>
        <taxon>Stramenopiles</taxon>
        <taxon>Oomycota</taxon>
        <taxon>Peronosporomycetes</taxon>
        <taxon>Peronosporales</taxon>
        <taxon>Peronosporaceae</taxon>
        <taxon>Phytophthora</taxon>
    </lineage>
</organism>
<dbReference type="OrthoDB" id="124812at2759"/>
<comment type="caution">
    <text evidence="1">The sequence shown here is derived from an EMBL/GenBank/DDBJ whole genome shotgun (WGS) entry which is preliminary data.</text>
</comment>
<dbReference type="AlphaFoldDB" id="A0A9W7D8L2"/>
<reference evidence="1" key="1">
    <citation type="submission" date="2023-04" db="EMBL/GenBank/DDBJ databases">
        <title>Phytophthora lilii NBRC 32176.</title>
        <authorList>
            <person name="Ichikawa N."/>
            <person name="Sato H."/>
            <person name="Tonouchi N."/>
        </authorList>
    </citation>
    <scope>NUCLEOTIDE SEQUENCE</scope>
    <source>
        <strain evidence="1">NBRC 32176</strain>
    </source>
</reference>
<gene>
    <name evidence="1" type="ORF">Plil01_001872600</name>
</gene>
<name>A0A9W7D8L2_9STRA</name>